<name>A0ACD3AVB0_9AGAR</name>
<evidence type="ECO:0000313" key="1">
    <source>
        <dbReference type="EMBL" id="TFK69923.1"/>
    </source>
</evidence>
<gene>
    <name evidence="1" type="ORF">BDN72DRAFT_839851</name>
</gene>
<sequence>MKYCAVQHSDCGTGTFRVGALFNESPRTLSSARGKTLRLGTATGPSSFCTSTCQPVRFPPSLIHTTRRWRTPWDDDSGYLPRRVDTVKWMTSLLVLGNDEILPLPSPGALHTGAWIQADNTNDGLYRLQSLHPVCNAECATNVCAINQS</sequence>
<evidence type="ECO:0000313" key="2">
    <source>
        <dbReference type="Proteomes" id="UP000308600"/>
    </source>
</evidence>
<organism evidence="1 2">
    <name type="scientific">Pluteus cervinus</name>
    <dbReference type="NCBI Taxonomy" id="181527"/>
    <lineage>
        <taxon>Eukaryota</taxon>
        <taxon>Fungi</taxon>
        <taxon>Dikarya</taxon>
        <taxon>Basidiomycota</taxon>
        <taxon>Agaricomycotina</taxon>
        <taxon>Agaricomycetes</taxon>
        <taxon>Agaricomycetidae</taxon>
        <taxon>Agaricales</taxon>
        <taxon>Pluteineae</taxon>
        <taxon>Pluteaceae</taxon>
        <taxon>Pluteus</taxon>
    </lineage>
</organism>
<protein>
    <submittedName>
        <fullName evidence="1">Uncharacterized protein</fullName>
    </submittedName>
</protein>
<accession>A0ACD3AVB0</accession>
<reference evidence="1 2" key="1">
    <citation type="journal article" date="2019" name="Nat. Ecol. Evol.">
        <title>Megaphylogeny resolves global patterns of mushroom evolution.</title>
        <authorList>
            <person name="Varga T."/>
            <person name="Krizsan K."/>
            <person name="Foldi C."/>
            <person name="Dima B."/>
            <person name="Sanchez-Garcia M."/>
            <person name="Sanchez-Ramirez S."/>
            <person name="Szollosi G.J."/>
            <person name="Szarkandi J.G."/>
            <person name="Papp V."/>
            <person name="Albert L."/>
            <person name="Andreopoulos W."/>
            <person name="Angelini C."/>
            <person name="Antonin V."/>
            <person name="Barry K.W."/>
            <person name="Bougher N.L."/>
            <person name="Buchanan P."/>
            <person name="Buyck B."/>
            <person name="Bense V."/>
            <person name="Catcheside P."/>
            <person name="Chovatia M."/>
            <person name="Cooper J."/>
            <person name="Damon W."/>
            <person name="Desjardin D."/>
            <person name="Finy P."/>
            <person name="Geml J."/>
            <person name="Haridas S."/>
            <person name="Hughes K."/>
            <person name="Justo A."/>
            <person name="Karasinski D."/>
            <person name="Kautmanova I."/>
            <person name="Kiss B."/>
            <person name="Kocsube S."/>
            <person name="Kotiranta H."/>
            <person name="LaButti K.M."/>
            <person name="Lechner B.E."/>
            <person name="Liimatainen K."/>
            <person name="Lipzen A."/>
            <person name="Lukacs Z."/>
            <person name="Mihaltcheva S."/>
            <person name="Morgado L.N."/>
            <person name="Niskanen T."/>
            <person name="Noordeloos M.E."/>
            <person name="Ohm R.A."/>
            <person name="Ortiz-Santana B."/>
            <person name="Ovrebo C."/>
            <person name="Racz N."/>
            <person name="Riley R."/>
            <person name="Savchenko A."/>
            <person name="Shiryaev A."/>
            <person name="Soop K."/>
            <person name="Spirin V."/>
            <person name="Szebenyi C."/>
            <person name="Tomsovsky M."/>
            <person name="Tulloss R.E."/>
            <person name="Uehling J."/>
            <person name="Grigoriev I.V."/>
            <person name="Vagvolgyi C."/>
            <person name="Papp T."/>
            <person name="Martin F.M."/>
            <person name="Miettinen O."/>
            <person name="Hibbett D.S."/>
            <person name="Nagy L.G."/>
        </authorList>
    </citation>
    <scope>NUCLEOTIDE SEQUENCE [LARGE SCALE GENOMIC DNA]</scope>
    <source>
        <strain evidence="1 2">NL-1719</strain>
    </source>
</reference>
<dbReference type="Proteomes" id="UP000308600">
    <property type="component" value="Unassembled WGS sequence"/>
</dbReference>
<keyword evidence="2" id="KW-1185">Reference proteome</keyword>
<proteinExistence type="predicted"/>
<dbReference type="EMBL" id="ML208322">
    <property type="protein sequence ID" value="TFK69923.1"/>
    <property type="molecule type" value="Genomic_DNA"/>
</dbReference>